<comment type="caution">
    <text evidence="1">The sequence shown here is derived from an EMBL/GenBank/DDBJ whole genome shotgun (WGS) entry which is preliminary data.</text>
</comment>
<dbReference type="Proteomes" id="UP000824469">
    <property type="component" value="Unassembled WGS sequence"/>
</dbReference>
<evidence type="ECO:0000313" key="1">
    <source>
        <dbReference type="EMBL" id="KAH9307190.1"/>
    </source>
</evidence>
<protein>
    <submittedName>
        <fullName evidence="1">Uncharacterized protein</fullName>
    </submittedName>
</protein>
<dbReference type="AlphaFoldDB" id="A0AA38KYQ2"/>
<gene>
    <name evidence="1" type="ORF">KI387_044405</name>
</gene>
<reference evidence="1 2" key="1">
    <citation type="journal article" date="2021" name="Nat. Plants">
        <title>The Taxus genome provides insights into paclitaxel biosynthesis.</title>
        <authorList>
            <person name="Xiong X."/>
            <person name="Gou J."/>
            <person name="Liao Q."/>
            <person name="Li Y."/>
            <person name="Zhou Q."/>
            <person name="Bi G."/>
            <person name="Li C."/>
            <person name="Du R."/>
            <person name="Wang X."/>
            <person name="Sun T."/>
            <person name="Guo L."/>
            <person name="Liang H."/>
            <person name="Lu P."/>
            <person name="Wu Y."/>
            <person name="Zhang Z."/>
            <person name="Ro D.K."/>
            <person name="Shang Y."/>
            <person name="Huang S."/>
            <person name="Yan J."/>
        </authorList>
    </citation>
    <scope>NUCLEOTIDE SEQUENCE [LARGE SCALE GENOMIC DNA]</scope>
    <source>
        <strain evidence="1">Ta-2019</strain>
    </source>
</reference>
<organism evidence="1 2">
    <name type="scientific">Taxus chinensis</name>
    <name type="common">Chinese yew</name>
    <name type="synonym">Taxus wallichiana var. chinensis</name>
    <dbReference type="NCBI Taxonomy" id="29808"/>
    <lineage>
        <taxon>Eukaryota</taxon>
        <taxon>Viridiplantae</taxon>
        <taxon>Streptophyta</taxon>
        <taxon>Embryophyta</taxon>
        <taxon>Tracheophyta</taxon>
        <taxon>Spermatophyta</taxon>
        <taxon>Pinopsida</taxon>
        <taxon>Pinidae</taxon>
        <taxon>Conifers II</taxon>
        <taxon>Cupressales</taxon>
        <taxon>Taxaceae</taxon>
        <taxon>Taxus</taxon>
    </lineage>
</organism>
<accession>A0AA38KYQ2</accession>
<evidence type="ECO:0000313" key="2">
    <source>
        <dbReference type="Proteomes" id="UP000824469"/>
    </source>
</evidence>
<name>A0AA38KYQ2_TAXCH</name>
<sequence>TLIDRDPAAEGHASLGTQGPSYVVKWIGLQLAPISSTGVLPKILEEVTIHVVPLSFALVRGDYEKVYNFFWTYGKVVLDAVE</sequence>
<dbReference type="EMBL" id="JAHRHJ020000008">
    <property type="protein sequence ID" value="KAH9307190.1"/>
    <property type="molecule type" value="Genomic_DNA"/>
</dbReference>
<keyword evidence="2" id="KW-1185">Reference proteome</keyword>
<proteinExistence type="predicted"/>
<feature type="non-terminal residue" evidence="1">
    <location>
        <position position="1"/>
    </location>
</feature>